<dbReference type="OrthoDB" id="9801161at2"/>
<dbReference type="PROSITE" id="PS51374">
    <property type="entry name" value="NDPK_LIKE"/>
    <property type="match status" value="1"/>
</dbReference>
<comment type="subunit">
    <text evidence="12">Homotetramer.</text>
</comment>
<evidence type="ECO:0000256" key="10">
    <source>
        <dbReference type="ARBA" id="ARBA00024802"/>
    </source>
</evidence>
<keyword evidence="8 12" id="KW-0460">Magnesium</keyword>
<organism evidence="17 18">
    <name type="scientific">Nostoc flagelliforme CCNUN1</name>
    <dbReference type="NCBI Taxonomy" id="2038116"/>
    <lineage>
        <taxon>Bacteria</taxon>
        <taxon>Bacillati</taxon>
        <taxon>Cyanobacteriota</taxon>
        <taxon>Cyanophyceae</taxon>
        <taxon>Nostocales</taxon>
        <taxon>Nostocaceae</taxon>
        <taxon>Nostoc</taxon>
    </lineage>
</organism>
<evidence type="ECO:0000256" key="13">
    <source>
        <dbReference type="PROSITE-ProRule" id="PRU00706"/>
    </source>
</evidence>
<dbReference type="PANTHER" id="PTHR11349">
    <property type="entry name" value="NUCLEOSIDE DIPHOSPHATE KINASE"/>
    <property type="match status" value="1"/>
</dbReference>
<comment type="cofactor">
    <cofactor evidence="1 12">
        <name>Mg(2+)</name>
        <dbReference type="ChEBI" id="CHEBI:18420"/>
    </cofactor>
</comment>
<feature type="binding site" evidence="12 13">
    <location>
        <position position="85"/>
    </location>
    <ligand>
        <name>ATP</name>
        <dbReference type="ChEBI" id="CHEBI:30616"/>
    </ligand>
</feature>
<dbReference type="Gene3D" id="3.30.70.141">
    <property type="entry name" value="Nucleoside diphosphate kinase-like domain"/>
    <property type="match status" value="1"/>
</dbReference>
<evidence type="ECO:0000313" key="18">
    <source>
        <dbReference type="Proteomes" id="UP000232003"/>
    </source>
</evidence>
<feature type="binding site" evidence="12 13">
    <location>
        <position position="91"/>
    </location>
    <ligand>
        <name>ATP</name>
        <dbReference type="ChEBI" id="CHEBI:30616"/>
    </ligand>
</feature>
<dbReference type="InterPro" id="IPR001564">
    <property type="entry name" value="Nucleoside_diP_kinase"/>
</dbReference>
<keyword evidence="12" id="KW-0597">Phosphoprotein</keyword>
<dbReference type="FunFam" id="3.30.70.141:FF:000002">
    <property type="entry name" value="Nucleoside diphosphate kinase"/>
    <property type="match status" value="1"/>
</dbReference>
<feature type="binding site" evidence="12 13">
    <location>
        <position position="9"/>
    </location>
    <ligand>
        <name>ATP</name>
        <dbReference type="ChEBI" id="CHEBI:30616"/>
    </ligand>
</feature>
<comment type="subcellular location">
    <subcellularLocation>
        <location evidence="12">Cytoplasm</location>
    </subcellularLocation>
</comment>
<keyword evidence="6 12" id="KW-0418">Kinase</keyword>
<name>A0A2K8T2E7_9NOSO</name>
<dbReference type="SUPFAM" id="SSF54919">
    <property type="entry name" value="Nucleoside diphosphate kinase, NDK"/>
    <property type="match status" value="1"/>
</dbReference>
<comment type="catalytic activity">
    <reaction evidence="12 15">
        <text>a 2'-deoxyribonucleoside 5'-diphosphate + ATP = a 2'-deoxyribonucleoside 5'-triphosphate + ADP</text>
        <dbReference type="Rhea" id="RHEA:44640"/>
        <dbReference type="ChEBI" id="CHEBI:30616"/>
        <dbReference type="ChEBI" id="CHEBI:61560"/>
        <dbReference type="ChEBI" id="CHEBI:73316"/>
        <dbReference type="ChEBI" id="CHEBI:456216"/>
        <dbReference type="EC" id="2.7.4.6"/>
    </reaction>
</comment>
<evidence type="ECO:0000256" key="7">
    <source>
        <dbReference type="ARBA" id="ARBA00022840"/>
    </source>
</evidence>
<evidence type="ECO:0000256" key="5">
    <source>
        <dbReference type="ARBA" id="ARBA00022741"/>
    </source>
</evidence>
<feature type="domain" description="Nucleoside diphosphate kinase-like" evidence="16">
    <location>
        <begin position="1"/>
        <end position="138"/>
    </location>
</feature>
<feature type="binding site" evidence="12 13">
    <location>
        <position position="112"/>
    </location>
    <ligand>
        <name>ATP</name>
        <dbReference type="ChEBI" id="CHEBI:30616"/>
    </ligand>
</feature>
<keyword evidence="3 12" id="KW-0808">Transferase</keyword>
<dbReference type="GO" id="GO:0006183">
    <property type="term" value="P:GTP biosynthetic process"/>
    <property type="evidence" value="ECO:0007669"/>
    <property type="project" value="UniProtKB-UniRule"/>
</dbReference>
<keyword evidence="18" id="KW-1185">Reference proteome</keyword>
<dbReference type="EMBL" id="CP024785">
    <property type="protein sequence ID" value="AUB41185.1"/>
    <property type="molecule type" value="Genomic_DNA"/>
</dbReference>
<dbReference type="GO" id="GO:0005524">
    <property type="term" value="F:ATP binding"/>
    <property type="evidence" value="ECO:0007669"/>
    <property type="project" value="UniProtKB-UniRule"/>
</dbReference>
<comment type="function">
    <text evidence="10">(Microbial infection) Catalyzes the phosphorylation of dZDP to dZTP, when the bacterium is infected by a phage that produces the substrate for the synthesis of dZTP (2- amino-2'-deoxyadenosine 5'-triphosphate), which is then used by the phage as a DNA polymerase substrate.</text>
</comment>
<keyword evidence="4 12" id="KW-0479">Metal-binding</keyword>
<feature type="active site" description="Pros-phosphohistidine intermediate" evidence="12 13">
    <location>
        <position position="115"/>
    </location>
</feature>
<evidence type="ECO:0000256" key="11">
    <source>
        <dbReference type="ARBA" id="ARBA00047945"/>
    </source>
</evidence>
<feature type="binding site" evidence="12 13">
    <location>
        <position position="57"/>
    </location>
    <ligand>
        <name>ATP</name>
        <dbReference type="ChEBI" id="CHEBI:30616"/>
    </ligand>
</feature>
<evidence type="ECO:0000256" key="4">
    <source>
        <dbReference type="ARBA" id="ARBA00022723"/>
    </source>
</evidence>
<dbReference type="InterPro" id="IPR023005">
    <property type="entry name" value="Nucleoside_diP_kinase_AS"/>
</dbReference>
<protein>
    <recommendedName>
        <fullName evidence="12 15">Nucleoside diphosphate kinase</fullName>
        <shortName evidence="12">NDK</shortName>
        <shortName evidence="12">NDP kinase</shortName>
        <ecNumber evidence="12 15">2.7.4.6</ecNumber>
    </recommendedName>
    <alternativeName>
        <fullName evidence="12">Nucleoside-2-P kinase</fullName>
    </alternativeName>
</protein>
<dbReference type="KEGG" id="nfl:COO91_07230"/>
<evidence type="ECO:0000256" key="12">
    <source>
        <dbReference type="HAMAP-Rule" id="MF_00451"/>
    </source>
</evidence>
<reference evidence="17 18" key="1">
    <citation type="submission" date="2017-11" db="EMBL/GenBank/DDBJ databases">
        <title>Complete genome of a free-living desiccation-tolerant cyanobacterium and its photosynthetic adaptation to extreme terrestrial habitat.</title>
        <authorList>
            <person name="Shang J."/>
        </authorList>
    </citation>
    <scope>NUCLEOTIDE SEQUENCE [LARGE SCALE GENOMIC DNA]</scope>
    <source>
        <strain evidence="17 18">CCNUN1</strain>
    </source>
</reference>
<comment type="catalytic activity">
    <reaction evidence="11">
        <text>dZDP + ATP = dZTP + ADP</text>
        <dbReference type="Rhea" id="RHEA:67644"/>
        <dbReference type="ChEBI" id="CHEBI:30616"/>
        <dbReference type="ChEBI" id="CHEBI:172929"/>
        <dbReference type="ChEBI" id="CHEBI:172931"/>
        <dbReference type="ChEBI" id="CHEBI:456216"/>
    </reaction>
</comment>
<comment type="catalytic activity">
    <reaction evidence="12">
        <text>a ribonucleoside 5'-diphosphate + ATP = a ribonucleoside 5'-triphosphate + ADP</text>
        <dbReference type="Rhea" id="RHEA:18113"/>
        <dbReference type="ChEBI" id="CHEBI:30616"/>
        <dbReference type="ChEBI" id="CHEBI:57930"/>
        <dbReference type="ChEBI" id="CHEBI:61557"/>
        <dbReference type="ChEBI" id="CHEBI:456216"/>
        <dbReference type="EC" id="2.7.4.6"/>
    </reaction>
</comment>
<keyword evidence="5 12" id="KW-0547">Nucleotide-binding</keyword>
<dbReference type="RefSeq" id="WP_100903185.1">
    <property type="nucleotide sequence ID" value="NZ_CAWNNC010000001.1"/>
</dbReference>
<accession>A0A2K8T2E7</accession>
<proteinExistence type="inferred from homology"/>
<evidence type="ECO:0000256" key="2">
    <source>
        <dbReference type="ARBA" id="ARBA00008142"/>
    </source>
</evidence>
<evidence type="ECO:0000256" key="9">
    <source>
        <dbReference type="ARBA" id="ARBA00023080"/>
    </source>
</evidence>
<comment type="function">
    <text evidence="12">Major role in the synthesis of nucleoside triphosphates other than ATP. The ATP gamma phosphate is transferred to the NDP beta phosphate via a ping-pong mechanism, using a phosphorylated active-site intermediate.</text>
</comment>
<dbReference type="Proteomes" id="UP000232003">
    <property type="component" value="Chromosome"/>
</dbReference>
<evidence type="ECO:0000256" key="1">
    <source>
        <dbReference type="ARBA" id="ARBA00001946"/>
    </source>
</evidence>
<dbReference type="NCBIfam" id="NF001908">
    <property type="entry name" value="PRK00668.1"/>
    <property type="match status" value="1"/>
</dbReference>
<evidence type="ECO:0000256" key="6">
    <source>
        <dbReference type="ARBA" id="ARBA00022777"/>
    </source>
</evidence>
<dbReference type="GO" id="GO:0046872">
    <property type="term" value="F:metal ion binding"/>
    <property type="evidence" value="ECO:0007669"/>
    <property type="project" value="UniProtKB-KW"/>
</dbReference>
<sequence>MERTFLAIKPDGVQRGLVGEIIRRFETKGFTLVGLKFLKVSRELAQQHYDVHRERPFFTGLVEFIISSPVVAMVWEGDGVVASARKIIGATNPLTSEPGTIRGDFGINIGRNLIHGSDAPETAQKEIALWFKDEELVNWQPHLTPWLHE</sequence>
<evidence type="ECO:0000259" key="16">
    <source>
        <dbReference type="SMART" id="SM00562"/>
    </source>
</evidence>
<keyword evidence="12" id="KW-0963">Cytoplasm</keyword>
<dbReference type="EC" id="2.7.4.6" evidence="12 15"/>
<dbReference type="PRINTS" id="PR01243">
    <property type="entry name" value="NUCDPKINASE"/>
</dbReference>
<dbReference type="GO" id="GO:0004550">
    <property type="term" value="F:nucleoside diphosphate kinase activity"/>
    <property type="evidence" value="ECO:0007669"/>
    <property type="project" value="UniProtKB-UniRule"/>
</dbReference>
<evidence type="ECO:0000313" key="17">
    <source>
        <dbReference type="EMBL" id="AUB41185.1"/>
    </source>
</evidence>
<evidence type="ECO:0000256" key="8">
    <source>
        <dbReference type="ARBA" id="ARBA00022842"/>
    </source>
</evidence>
<dbReference type="InterPro" id="IPR036850">
    <property type="entry name" value="NDK-like_dom_sf"/>
</dbReference>
<dbReference type="GO" id="GO:0006241">
    <property type="term" value="P:CTP biosynthetic process"/>
    <property type="evidence" value="ECO:0007669"/>
    <property type="project" value="UniProtKB-UniRule"/>
</dbReference>
<comment type="similarity">
    <text evidence="2 12 13 14">Belongs to the NDK family.</text>
</comment>
<feature type="binding site" evidence="12 13">
    <location>
        <position position="102"/>
    </location>
    <ligand>
        <name>ATP</name>
        <dbReference type="ChEBI" id="CHEBI:30616"/>
    </ligand>
</feature>
<evidence type="ECO:0000256" key="3">
    <source>
        <dbReference type="ARBA" id="ARBA00022679"/>
    </source>
</evidence>
<dbReference type="AlphaFoldDB" id="A0A2K8T2E7"/>
<keyword evidence="7 12" id="KW-0067">ATP-binding</keyword>
<gene>
    <name evidence="12" type="primary">ndk</name>
    <name evidence="17" type="ORF">COO91_07230</name>
</gene>
<dbReference type="InterPro" id="IPR034907">
    <property type="entry name" value="NDK-like_dom"/>
</dbReference>
<dbReference type="GO" id="GO:0005737">
    <property type="term" value="C:cytoplasm"/>
    <property type="evidence" value="ECO:0007669"/>
    <property type="project" value="UniProtKB-SubCell"/>
</dbReference>
<dbReference type="CDD" id="cd04413">
    <property type="entry name" value="NDPk_I"/>
    <property type="match status" value="1"/>
</dbReference>
<dbReference type="PROSITE" id="PS00469">
    <property type="entry name" value="NDPK"/>
    <property type="match status" value="1"/>
</dbReference>
<keyword evidence="9 12" id="KW-0546">Nucleotide metabolism</keyword>
<dbReference type="HAMAP" id="MF_00451">
    <property type="entry name" value="NDP_kinase"/>
    <property type="match status" value="1"/>
</dbReference>
<evidence type="ECO:0000256" key="14">
    <source>
        <dbReference type="RuleBase" id="RU004011"/>
    </source>
</evidence>
<dbReference type="GO" id="GO:0006228">
    <property type="term" value="P:UTP biosynthetic process"/>
    <property type="evidence" value="ECO:0007669"/>
    <property type="project" value="UniProtKB-UniRule"/>
</dbReference>
<dbReference type="SMART" id="SM00562">
    <property type="entry name" value="NDK"/>
    <property type="match status" value="1"/>
</dbReference>
<evidence type="ECO:0000256" key="15">
    <source>
        <dbReference type="RuleBase" id="RU004013"/>
    </source>
</evidence>
<dbReference type="Pfam" id="PF00334">
    <property type="entry name" value="NDK"/>
    <property type="match status" value="1"/>
</dbReference>